<dbReference type="GO" id="GO:0005730">
    <property type="term" value="C:nucleolus"/>
    <property type="evidence" value="ECO:0007669"/>
    <property type="project" value="UniProtKB-SubCell"/>
</dbReference>
<sequence length="319" mass="34814">MEFWVIDLVNIVLFLKGVEVKAGEPLKVEPEDGRVVHISQAALGEGKKGNDIVPLRLKINGKMFVVGSLSGEKFPQVSFDLVLEREFELSHDWKNGSVYFCGYTAENPYEYPSHSFLFIFEYLYSESSDEDEDLPLPVGITGNGTIEAKVDAPTASKPKAAKPESSAKPKVTVVEPEEDDDSDEDDSDDDSDDSDDEDMMDDVEDKDDSEEEDEETPKKVEAKAGPSKKRPTESATKTPVPSKKVKLDTPQKTDGKKGGGHTATPHPSKKTGKSPAANSSKAKEQTPKSEGKVSCKTCNRTFNSDNALESHSKAKHGST</sequence>
<comment type="similarity">
    <text evidence="2">Belongs to the histone deacetylase HD2 family.</text>
</comment>
<keyword evidence="3" id="KW-0678">Repressor</keyword>
<dbReference type="InterPro" id="IPR013087">
    <property type="entry name" value="Znf_C2H2_type"/>
</dbReference>
<dbReference type="InterPro" id="IPR041232">
    <property type="entry name" value="NPL"/>
</dbReference>
<dbReference type="AlphaFoldDB" id="A0A6A4M4F7"/>
<evidence type="ECO:0000256" key="2">
    <source>
        <dbReference type="ARBA" id="ARBA00006673"/>
    </source>
</evidence>
<keyword evidence="8" id="KW-0539">Nucleus</keyword>
<feature type="chain" id="PRO_5025436616" description="C2H2-type domain-containing protein" evidence="11">
    <location>
        <begin position="23"/>
        <end position="319"/>
    </location>
</feature>
<evidence type="ECO:0000256" key="6">
    <source>
        <dbReference type="ARBA" id="ARBA00023015"/>
    </source>
</evidence>
<evidence type="ECO:0000256" key="1">
    <source>
        <dbReference type="ARBA" id="ARBA00004604"/>
    </source>
</evidence>
<dbReference type="Pfam" id="PF17800">
    <property type="entry name" value="NPL"/>
    <property type="match status" value="1"/>
</dbReference>
<reference evidence="13 14" key="1">
    <citation type="journal article" date="2019" name="Genome Biol. Evol.">
        <title>The Rhododendron genome and chromosomal organization provide insight into shared whole-genome duplications across the heath family (Ericaceae).</title>
        <authorList>
            <person name="Soza V.L."/>
            <person name="Lindsley D."/>
            <person name="Waalkes A."/>
            <person name="Ramage E."/>
            <person name="Patwardhan R.P."/>
            <person name="Burton J.N."/>
            <person name="Adey A."/>
            <person name="Kumar A."/>
            <person name="Qiu R."/>
            <person name="Shendure J."/>
            <person name="Hall B."/>
        </authorList>
    </citation>
    <scope>NUCLEOTIDE SEQUENCE [LARGE SCALE GENOMIC DNA]</scope>
    <source>
        <strain evidence="13">RSF 1966-606</strain>
    </source>
</reference>
<feature type="compositionally biased region" description="Acidic residues" evidence="10">
    <location>
        <begin position="175"/>
        <end position="215"/>
    </location>
</feature>
<dbReference type="GO" id="GO:0006325">
    <property type="term" value="P:chromatin organization"/>
    <property type="evidence" value="ECO:0007669"/>
    <property type="project" value="UniProtKB-KW"/>
</dbReference>
<accession>A0A6A4M4F7</accession>
<dbReference type="PROSITE" id="PS00028">
    <property type="entry name" value="ZINC_FINGER_C2H2_1"/>
    <property type="match status" value="1"/>
</dbReference>
<gene>
    <name evidence="13" type="ORF">C3L33_04691</name>
</gene>
<evidence type="ECO:0000256" key="9">
    <source>
        <dbReference type="PROSITE-ProRule" id="PRU00042"/>
    </source>
</evidence>
<feature type="region of interest" description="Disordered" evidence="10">
    <location>
        <begin position="149"/>
        <end position="319"/>
    </location>
</feature>
<keyword evidence="7" id="KW-0804">Transcription</keyword>
<dbReference type="EMBL" id="QEFC01000571">
    <property type="protein sequence ID" value="KAE9463411.1"/>
    <property type="molecule type" value="Genomic_DNA"/>
</dbReference>
<keyword evidence="14" id="KW-1185">Reference proteome</keyword>
<proteinExistence type="inferred from homology"/>
<dbReference type="FunFam" id="2.60.120.340:FF:000004">
    <property type="entry name" value="Histone deacetylase HDT1"/>
    <property type="match status" value="1"/>
</dbReference>
<keyword evidence="6" id="KW-0805">Transcription regulation</keyword>
<dbReference type="Pfam" id="PF12874">
    <property type="entry name" value="zf-met"/>
    <property type="match status" value="1"/>
</dbReference>
<evidence type="ECO:0000256" key="3">
    <source>
        <dbReference type="ARBA" id="ARBA00022491"/>
    </source>
</evidence>
<evidence type="ECO:0000256" key="5">
    <source>
        <dbReference type="ARBA" id="ARBA00022853"/>
    </source>
</evidence>
<dbReference type="OrthoDB" id="2019803at2759"/>
<dbReference type="PROSITE" id="PS50157">
    <property type="entry name" value="ZINC_FINGER_C2H2_2"/>
    <property type="match status" value="1"/>
</dbReference>
<keyword evidence="9" id="KW-0862">Zinc</keyword>
<dbReference type="Gene3D" id="2.60.120.340">
    <property type="entry name" value="Nucleoplasmin core domain"/>
    <property type="match status" value="1"/>
</dbReference>
<comment type="subcellular location">
    <subcellularLocation>
        <location evidence="1">Nucleus</location>
        <location evidence="1">Nucleolus</location>
    </subcellularLocation>
</comment>
<dbReference type="Proteomes" id="UP000428333">
    <property type="component" value="Linkage Group LG03"/>
</dbReference>
<protein>
    <recommendedName>
        <fullName evidence="12">C2H2-type domain-containing protein</fullName>
    </recommendedName>
</protein>
<evidence type="ECO:0000259" key="12">
    <source>
        <dbReference type="PROSITE" id="PS50157"/>
    </source>
</evidence>
<keyword evidence="11" id="KW-0732">Signal</keyword>
<feature type="signal peptide" evidence="11">
    <location>
        <begin position="1"/>
        <end position="22"/>
    </location>
</feature>
<name>A0A6A4M4F7_9ERIC</name>
<feature type="non-terminal residue" evidence="13">
    <location>
        <position position="1"/>
    </location>
</feature>
<evidence type="ECO:0000256" key="8">
    <source>
        <dbReference type="ARBA" id="ARBA00023242"/>
    </source>
</evidence>
<keyword evidence="9" id="KW-0479">Metal-binding</keyword>
<keyword evidence="9" id="KW-0863">Zinc-finger</keyword>
<dbReference type="GO" id="GO:0016787">
    <property type="term" value="F:hydrolase activity"/>
    <property type="evidence" value="ECO:0007669"/>
    <property type="project" value="UniProtKB-KW"/>
</dbReference>
<evidence type="ECO:0000256" key="11">
    <source>
        <dbReference type="SAM" id="SignalP"/>
    </source>
</evidence>
<feature type="domain" description="C2H2-type" evidence="12">
    <location>
        <begin position="293"/>
        <end position="319"/>
    </location>
</feature>
<keyword evidence="4" id="KW-0378">Hydrolase</keyword>
<feature type="compositionally biased region" description="Polar residues" evidence="10">
    <location>
        <begin position="296"/>
        <end position="309"/>
    </location>
</feature>
<evidence type="ECO:0000256" key="7">
    <source>
        <dbReference type="ARBA" id="ARBA00023163"/>
    </source>
</evidence>
<evidence type="ECO:0000313" key="14">
    <source>
        <dbReference type="Proteomes" id="UP000428333"/>
    </source>
</evidence>
<dbReference type="GO" id="GO:0008270">
    <property type="term" value="F:zinc ion binding"/>
    <property type="evidence" value="ECO:0007669"/>
    <property type="project" value="UniProtKB-KW"/>
</dbReference>
<feature type="compositionally biased region" description="Basic and acidic residues" evidence="10">
    <location>
        <begin position="281"/>
        <end position="293"/>
    </location>
</feature>
<evidence type="ECO:0000313" key="13">
    <source>
        <dbReference type="EMBL" id="KAE9463411.1"/>
    </source>
</evidence>
<keyword evidence="5" id="KW-0156">Chromatin regulator</keyword>
<comment type="caution">
    <text evidence="13">The sequence shown here is derived from an EMBL/GenBank/DDBJ whole genome shotgun (WGS) entry which is preliminary data.</text>
</comment>
<organism evidence="13 14">
    <name type="scientific">Rhododendron williamsianum</name>
    <dbReference type="NCBI Taxonomy" id="262921"/>
    <lineage>
        <taxon>Eukaryota</taxon>
        <taxon>Viridiplantae</taxon>
        <taxon>Streptophyta</taxon>
        <taxon>Embryophyta</taxon>
        <taxon>Tracheophyta</taxon>
        <taxon>Spermatophyta</taxon>
        <taxon>Magnoliopsida</taxon>
        <taxon>eudicotyledons</taxon>
        <taxon>Gunneridae</taxon>
        <taxon>Pentapetalae</taxon>
        <taxon>asterids</taxon>
        <taxon>Ericales</taxon>
        <taxon>Ericaceae</taxon>
        <taxon>Ericoideae</taxon>
        <taxon>Rhodoreae</taxon>
        <taxon>Rhododendron</taxon>
    </lineage>
</organism>
<feature type="compositionally biased region" description="Basic and acidic residues" evidence="10">
    <location>
        <begin position="245"/>
        <end position="257"/>
    </location>
</feature>
<evidence type="ECO:0000256" key="10">
    <source>
        <dbReference type="SAM" id="MobiDB-lite"/>
    </source>
</evidence>
<evidence type="ECO:0000256" key="4">
    <source>
        <dbReference type="ARBA" id="ARBA00022801"/>
    </source>
</evidence>